<organism evidence="1 2">
    <name type="scientific">Mycobacterium phage Superphikiman</name>
    <dbReference type="NCBI Taxonomy" id="2041551"/>
    <lineage>
        <taxon>Viruses</taxon>
        <taxon>Duplodnaviria</taxon>
        <taxon>Heunggongvirae</taxon>
        <taxon>Uroviricota</taxon>
        <taxon>Caudoviricetes</taxon>
        <taxon>Omegavirus</taxon>
        <taxon>Omegavirus courthouse</taxon>
    </lineage>
</organism>
<sequence>MSDIEKMIADILRSMPGGCFGSDADAGAKAIIEKLGLAKCTVDWPVPERWWVTAIQELGEDGKWRWRE</sequence>
<evidence type="ECO:0000313" key="2">
    <source>
        <dbReference type="Proteomes" id="UP000240916"/>
    </source>
</evidence>
<name>A0A2D2W3Z5_9CAUD</name>
<evidence type="ECO:0000313" key="1">
    <source>
        <dbReference type="EMBL" id="ATS92910.1"/>
    </source>
</evidence>
<dbReference type="EMBL" id="MF919534">
    <property type="protein sequence ID" value="ATS92910.1"/>
    <property type="molecule type" value="Genomic_DNA"/>
</dbReference>
<protein>
    <submittedName>
        <fullName evidence="1">Uncharacterized protein</fullName>
    </submittedName>
</protein>
<proteinExistence type="predicted"/>
<dbReference type="Proteomes" id="UP000240916">
    <property type="component" value="Segment"/>
</dbReference>
<reference evidence="1 2" key="1">
    <citation type="submission" date="2017-09" db="EMBL/GenBank/DDBJ databases">
        <authorList>
            <person name="Pradhan P."/>
            <person name="Aluri L.S."/>
            <person name="Anandarajan D."/>
            <person name="Beiriger J.C."/>
            <person name="Bethamcharla R."/>
            <person name="Betini N."/>
            <person name="Bhatt S.D."/>
            <person name="Chengalvala S."/>
            <person name="Cox N.E."/>
            <person name="Delvadia B.P."/>
            <person name="Desai A.S."/>
            <person name="Devaney A.M."/>
            <person name="Doyle B.K."/>
            <person name="Edgerton A.O."/>
            <person name="Erlich M.C."/>
            <person name="Fitzpatrick K.C."/>
            <person name="Gajjar E.A."/>
            <person name="Ganguly A."/>
            <person name="Gill R.S."/>
            <person name="Goldman M.G."/>
            <person name="Good P.M."/>
            <person name="Gupta N."/>
            <person name="Haddad L.M."/>
            <person name="Han E.J."/>
            <person name="Jain S."/>
            <person name="Jiang A."/>
            <person name="Jurgielewicz A.D."/>
            <person name="Kainth D.K."/>
            <person name="Karam J.M."/>
            <person name="Kodavatiganti M."/>
            <person name="Kriete S.J."/>
            <person name="MacDonald C.E."/>
            <person name="Maret J.P."/>
            <person name="Mathew A.E."/>
            <person name="Nako S."/>
            <person name="Natrajan M."/>
            <person name="Nishu N.M."/>
            <person name="Parikh A."/>
            <person name="Patel N."/>
            <person name="Patel P.D."/>
            <person name="Patel S."/>
            <person name="Patra K."/>
            <person name="Pumpuckdee D."/>
            <person name="Rai K."/>
            <person name="Ramanathan A."/>
            <person name="Sarkar A."/>
            <person name="Schaffer B.L."/>
            <person name="Shah P."/>
            <person name="Tata R.K."/>
            <person name="Tawfik A.H."/>
            <person name="Thuremella B.T."/>
            <person name="Toma J."/>
            <person name="Tran T.L."/>
            <person name="Veera S."/>
            <person name="Vemulapalli V.K."/>
            <person name="Vidas T.V."/>
            <person name="Vieira K.S."/>
            <person name="Vijayakumar G."/>
            <person name="Walor T.A."/>
            <person name="White C.R."/>
            <person name="Wong B.M."/>
            <person name="Zhao Sl."/>
            <person name="McDonald M.T."/>
            <person name="Dalia R."/>
            <person name="Little J.L."/>
            <person name="Gurney S.M.R."/>
            <person name="Bollivar D.W."/>
            <person name="Garlena R.A."/>
            <person name="Russell D.A."/>
            <person name="Pope W.H."/>
            <person name="Jacobs-Sera D."/>
            <person name="Hendrix R.W."/>
            <person name="Hatfull G.F."/>
        </authorList>
    </citation>
    <scope>NUCLEOTIDE SEQUENCE [LARGE SCALE GENOMIC DNA]</scope>
</reference>
<gene>
    <name evidence="1" type="ORF">SEA_SUPERPHIKIMAN_67</name>
</gene>
<accession>A0A2D2W3Z5</accession>